<sequence length="125" mass="14427">MTENEISKVVVDLCFRIHKQYGPGLFESVYEEIFCYELAKTGLRFKRQHPVPLIHEEIKMEVGFRADVIVEDKVIVELKSIEALADVHYKQVQTYLKLSGCKLGLLINFNVPLIKDGIHRIVNNL</sequence>
<dbReference type="AlphaFoldDB" id="A0A4V1M7B5"/>
<dbReference type="OrthoDB" id="1119698at2"/>
<dbReference type="NCBIfam" id="TIGR04256">
    <property type="entry name" value="GxxExxY"/>
    <property type="match status" value="1"/>
</dbReference>
<evidence type="ECO:0000313" key="2">
    <source>
        <dbReference type="Proteomes" id="UP000290204"/>
    </source>
</evidence>
<accession>A0A4V1M7B5</accession>
<evidence type="ECO:0000313" key="1">
    <source>
        <dbReference type="EMBL" id="RXK59164.1"/>
    </source>
</evidence>
<comment type="caution">
    <text evidence="1">The sequence shown here is derived from an EMBL/GenBank/DDBJ whole genome shotgun (WGS) entry which is preliminary data.</text>
</comment>
<keyword evidence="2" id="KW-1185">Reference proteome</keyword>
<organism evidence="1 2">
    <name type="scientific">Lacibacter luteus</name>
    <dbReference type="NCBI Taxonomy" id="2508719"/>
    <lineage>
        <taxon>Bacteria</taxon>
        <taxon>Pseudomonadati</taxon>
        <taxon>Bacteroidota</taxon>
        <taxon>Chitinophagia</taxon>
        <taxon>Chitinophagales</taxon>
        <taxon>Chitinophagaceae</taxon>
        <taxon>Lacibacter</taxon>
    </lineage>
</organism>
<dbReference type="EMBL" id="SDHW01000004">
    <property type="protein sequence ID" value="RXK59164.1"/>
    <property type="molecule type" value="Genomic_DNA"/>
</dbReference>
<reference evidence="1 2" key="1">
    <citation type="submission" date="2019-01" db="EMBL/GenBank/DDBJ databases">
        <title>Lacibacter sp. strain TTM-7.</title>
        <authorList>
            <person name="Chen W.-M."/>
        </authorList>
    </citation>
    <scope>NUCLEOTIDE SEQUENCE [LARGE SCALE GENOMIC DNA]</scope>
    <source>
        <strain evidence="1 2">TTM-7</strain>
    </source>
</reference>
<proteinExistence type="predicted"/>
<dbReference type="RefSeq" id="WP_129131468.1">
    <property type="nucleotide sequence ID" value="NZ_SDHW01000004.1"/>
</dbReference>
<protein>
    <submittedName>
        <fullName evidence="1">GxxExxY protein</fullName>
    </submittedName>
</protein>
<name>A0A4V1M7B5_9BACT</name>
<dbReference type="Pfam" id="PF13366">
    <property type="entry name" value="PDDEXK_3"/>
    <property type="match status" value="1"/>
</dbReference>
<gene>
    <name evidence="1" type="ORF">ESA94_13550</name>
</gene>
<dbReference type="InterPro" id="IPR026350">
    <property type="entry name" value="GxxExxY"/>
</dbReference>
<dbReference type="Proteomes" id="UP000290204">
    <property type="component" value="Unassembled WGS sequence"/>
</dbReference>